<comment type="caution">
    <text evidence="2">The sequence shown here is derived from an EMBL/GenBank/DDBJ whole genome shotgun (WGS) entry which is preliminary data.</text>
</comment>
<dbReference type="RefSeq" id="WP_277577466.1">
    <property type="nucleotide sequence ID" value="NZ_JANRMI010000002.1"/>
</dbReference>
<protein>
    <submittedName>
        <fullName evidence="2">HAMP domain-containing protein</fullName>
    </submittedName>
</protein>
<keyword evidence="1" id="KW-0812">Transmembrane</keyword>
<evidence type="ECO:0000313" key="3">
    <source>
        <dbReference type="Proteomes" id="UP001152321"/>
    </source>
</evidence>
<reference evidence="2" key="1">
    <citation type="submission" date="2022-08" db="EMBL/GenBank/DDBJ databases">
        <title>Novel Bdellovibrio Species Isolated from Svalbard: Designation Bdellovibrio svalbardensis.</title>
        <authorList>
            <person name="Mitchell R.J."/>
            <person name="Choi S.Y."/>
        </authorList>
    </citation>
    <scope>NUCLEOTIDE SEQUENCE</scope>
    <source>
        <strain evidence="2">PAP01</strain>
    </source>
</reference>
<sequence length="146" mass="16856">MGLLNQRRKLIVDREVQYDLLMYVGLFVAFVFLSQILVAAMFLHKLETKAALGELGSMSIAEFIAKFKVVFLIYELFAVSACAVVGFYFLNRLTSRIVGPLYNIRRILHLIKVKPESQIEIKLRKDDYFHELVDDLNTALKRDNVL</sequence>
<keyword evidence="1" id="KW-1133">Transmembrane helix</keyword>
<name>A0ABT6DLI1_9BACT</name>
<proteinExistence type="predicted"/>
<accession>A0ABT6DLI1</accession>
<feature type="transmembrane region" description="Helical" evidence="1">
    <location>
        <begin position="20"/>
        <end position="43"/>
    </location>
</feature>
<keyword evidence="3" id="KW-1185">Reference proteome</keyword>
<evidence type="ECO:0000256" key="1">
    <source>
        <dbReference type="SAM" id="Phobius"/>
    </source>
</evidence>
<dbReference type="Proteomes" id="UP001152321">
    <property type="component" value="Unassembled WGS sequence"/>
</dbReference>
<organism evidence="2 3">
    <name type="scientific">Bdellovibrio svalbardensis</name>
    <dbReference type="NCBI Taxonomy" id="2972972"/>
    <lineage>
        <taxon>Bacteria</taxon>
        <taxon>Pseudomonadati</taxon>
        <taxon>Bdellovibrionota</taxon>
        <taxon>Bdellovibrionia</taxon>
        <taxon>Bdellovibrionales</taxon>
        <taxon>Pseudobdellovibrionaceae</taxon>
        <taxon>Bdellovibrio</taxon>
    </lineage>
</organism>
<keyword evidence="1" id="KW-0472">Membrane</keyword>
<gene>
    <name evidence="2" type="ORF">NWE73_06420</name>
</gene>
<dbReference type="EMBL" id="JANRMI010000002">
    <property type="protein sequence ID" value="MDG0815988.1"/>
    <property type="molecule type" value="Genomic_DNA"/>
</dbReference>
<evidence type="ECO:0000313" key="2">
    <source>
        <dbReference type="EMBL" id="MDG0815988.1"/>
    </source>
</evidence>
<feature type="transmembrane region" description="Helical" evidence="1">
    <location>
        <begin position="63"/>
        <end position="90"/>
    </location>
</feature>